<dbReference type="PROSITE" id="PS00085">
    <property type="entry name" value="CU2_MONOOXYGENASE_2"/>
    <property type="match status" value="1"/>
</dbReference>
<dbReference type="GO" id="GO:0006518">
    <property type="term" value="P:peptide metabolic process"/>
    <property type="evidence" value="ECO:0007669"/>
    <property type="project" value="InterPro"/>
</dbReference>
<keyword evidence="5 16" id="KW-0479">Metal-binding</keyword>
<dbReference type="Pfam" id="PF01082">
    <property type="entry name" value="Cu2_monooxygen"/>
    <property type="match status" value="1"/>
</dbReference>
<dbReference type="InterPro" id="IPR036939">
    <property type="entry name" value="Cu2_ascorb_mOase_N_sf"/>
</dbReference>
<keyword evidence="20" id="KW-1133">Transmembrane helix</keyword>
<comment type="similarity">
    <text evidence="3">In the C-terminal section; belongs to the peptidyl-alpha-hydroxyglycine alpha-amidating lyase family.</text>
</comment>
<dbReference type="GO" id="GO:0005576">
    <property type="term" value="C:extracellular region"/>
    <property type="evidence" value="ECO:0007669"/>
    <property type="project" value="TreeGrafter"/>
</dbReference>
<dbReference type="PROSITE" id="PS51125">
    <property type="entry name" value="NHL"/>
    <property type="match status" value="1"/>
</dbReference>
<accession>A0A915CAX9</accession>
<keyword evidence="11 17" id="KW-1015">Disulfide bond</keyword>
<keyword evidence="6" id="KW-0732">Signal</keyword>
<dbReference type="GO" id="GO:0004598">
    <property type="term" value="F:peptidylamidoglycolate lyase activity"/>
    <property type="evidence" value="ECO:0007669"/>
    <property type="project" value="UniProtKB-EC"/>
</dbReference>
<feature type="compositionally biased region" description="Acidic residues" evidence="19">
    <location>
        <begin position="774"/>
        <end position="785"/>
    </location>
</feature>
<evidence type="ECO:0000256" key="10">
    <source>
        <dbReference type="ARBA" id="ARBA00023033"/>
    </source>
</evidence>
<feature type="repeat" description="NHL" evidence="18">
    <location>
        <begin position="507"/>
        <end position="546"/>
    </location>
</feature>
<keyword evidence="20" id="KW-0812">Transmembrane</keyword>
<dbReference type="Pfam" id="PF10282">
    <property type="entry name" value="Lactonase"/>
    <property type="match status" value="1"/>
</dbReference>
<evidence type="ECO:0000259" key="21">
    <source>
        <dbReference type="Pfam" id="PF01082"/>
    </source>
</evidence>
<evidence type="ECO:0000256" key="9">
    <source>
        <dbReference type="ARBA" id="ARBA00023008"/>
    </source>
</evidence>
<feature type="binding site" evidence="16">
    <location>
        <position position="672"/>
    </location>
    <ligand>
        <name>Ca(2+)</name>
        <dbReference type="ChEBI" id="CHEBI:29108"/>
        <note>structural</note>
    </ligand>
</feature>
<dbReference type="InterPro" id="IPR001258">
    <property type="entry name" value="NHL_repeat"/>
</dbReference>
<reference evidence="24" key="1">
    <citation type="submission" date="2022-11" db="UniProtKB">
        <authorList>
            <consortium name="WormBaseParasite"/>
        </authorList>
    </citation>
    <scope>IDENTIFICATION</scope>
</reference>
<evidence type="ECO:0000256" key="15">
    <source>
        <dbReference type="ARBA" id="ARBA00048431"/>
    </source>
</evidence>
<evidence type="ECO:0000256" key="6">
    <source>
        <dbReference type="ARBA" id="ARBA00022729"/>
    </source>
</evidence>
<dbReference type="SUPFAM" id="SSF49742">
    <property type="entry name" value="PHM/PNGase F"/>
    <property type="match status" value="2"/>
</dbReference>
<evidence type="ECO:0000256" key="7">
    <source>
        <dbReference type="ARBA" id="ARBA00022737"/>
    </source>
</evidence>
<keyword evidence="12" id="KW-0325">Glycoprotein</keyword>
<evidence type="ECO:0000256" key="3">
    <source>
        <dbReference type="ARBA" id="ARBA00006026"/>
    </source>
</evidence>
<dbReference type="InterPro" id="IPR011042">
    <property type="entry name" value="6-blade_b-propeller_TolB-like"/>
</dbReference>
<dbReference type="InterPro" id="IPR014783">
    <property type="entry name" value="Cu2_ascorb_mOase_CS-2"/>
</dbReference>
<feature type="domain" description="Copper type II ascorbate-dependent monooxygenase C-terminal" evidence="22">
    <location>
        <begin position="204"/>
        <end position="326"/>
    </location>
</feature>
<keyword evidence="23" id="KW-1185">Reference proteome</keyword>
<comment type="cofactor">
    <cofactor evidence="2">
        <name>Zn(2+)</name>
        <dbReference type="ChEBI" id="CHEBI:29105"/>
    </cofactor>
</comment>
<dbReference type="InterPro" id="IPR014784">
    <property type="entry name" value="Cu2_ascorb_mOase-like_C"/>
</dbReference>
<comment type="similarity">
    <text evidence="4">In the N-terminal section; belongs to the copper type II ascorbate-dependent monooxygenase family.</text>
</comment>
<comment type="catalytic activity">
    <reaction evidence="15">
        <text>a [peptide]-C-terminal glycine + 2 L-ascorbate + O2 = a [peptide]-C-terminal (2S)-2-hydroxyglycine + 2 monodehydro-L-ascorbate radical + H2O</text>
        <dbReference type="Rhea" id="RHEA:21452"/>
        <dbReference type="Rhea" id="RHEA-COMP:13486"/>
        <dbReference type="Rhea" id="RHEA-COMP:15321"/>
        <dbReference type="ChEBI" id="CHEBI:15377"/>
        <dbReference type="ChEBI" id="CHEBI:15379"/>
        <dbReference type="ChEBI" id="CHEBI:38290"/>
        <dbReference type="ChEBI" id="CHEBI:59513"/>
        <dbReference type="ChEBI" id="CHEBI:137000"/>
        <dbReference type="ChEBI" id="CHEBI:142768"/>
        <dbReference type="EC" id="1.14.17.3"/>
    </reaction>
</comment>
<dbReference type="Pfam" id="PF03712">
    <property type="entry name" value="Cu2_monoox_C"/>
    <property type="match status" value="1"/>
</dbReference>
<protein>
    <submittedName>
        <fullName evidence="24">Peptidylglycine monooxygenase</fullName>
    </submittedName>
</protein>
<evidence type="ECO:0000256" key="13">
    <source>
        <dbReference type="ARBA" id="ARBA00023239"/>
    </source>
</evidence>
<dbReference type="Gene3D" id="2.120.10.30">
    <property type="entry name" value="TolB, C-terminal domain"/>
    <property type="match status" value="1"/>
</dbReference>
<keyword evidence="9 16" id="KW-0186">Copper</keyword>
<evidence type="ECO:0000256" key="11">
    <source>
        <dbReference type="ARBA" id="ARBA00023157"/>
    </source>
</evidence>
<feature type="region of interest" description="Disordered" evidence="19">
    <location>
        <begin position="765"/>
        <end position="787"/>
    </location>
</feature>
<dbReference type="Pfam" id="PF01436">
    <property type="entry name" value="NHL"/>
    <property type="match status" value="1"/>
</dbReference>
<dbReference type="GO" id="GO:0004504">
    <property type="term" value="F:peptidylglycine monooxygenase activity"/>
    <property type="evidence" value="ECO:0007669"/>
    <property type="project" value="UniProtKB-EC"/>
</dbReference>
<evidence type="ECO:0000313" key="24">
    <source>
        <dbReference type="WBParaSite" id="PgR112_g023_t03"/>
    </source>
</evidence>
<keyword evidence="14" id="KW-0511">Multifunctional enzyme</keyword>
<dbReference type="GO" id="GO:0005507">
    <property type="term" value="F:copper ion binding"/>
    <property type="evidence" value="ECO:0007669"/>
    <property type="project" value="InterPro"/>
</dbReference>
<dbReference type="Gene3D" id="2.60.120.310">
    <property type="entry name" value="Copper type II, ascorbate-dependent monooxygenase, N-terminal domain"/>
    <property type="match status" value="1"/>
</dbReference>
<feature type="binding site" evidence="16">
    <location>
        <position position="176"/>
    </location>
    <ligand>
        <name>Cu(2+)</name>
        <dbReference type="ChEBI" id="CHEBI:29036"/>
        <label>1</label>
        <note>catalytic</note>
    </ligand>
</feature>
<evidence type="ECO:0000256" key="17">
    <source>
        <dbReference type="PIRSR" id="PIRSR600720-3"/>
    </source>
</evidence>
<dbReference type="InterPro" id="IPR008977">
    <property type="entry name" value="PHM/PNGase_F_dom_sf"/>
</dbReference>
<dbReference type="InterPro" id="IPR024548">
    <property type="entry name" value="Cu2_monoox_C"/>
</dbReference>
<feature type="disulfide bond" evidence="17">
    <location>
        <begin position="295"/>
        <end position="317"/>
    </location>
</feature>
<evidence type="ECO:0000256" key="16">
    <source>
        <dbReference type="PIRSR" id="PIRSR600720-2"/>
    </source>
</evidence>
<dbReference type="PRINTS" id="PR00790">
    <property type="entry name" value="PAMONOXGNASE"/>
</dbReference>
<keyword evidence="10" id="KW-0503">Monooxygenase</keyword>
<evidence type="ECO:0000256" key="19">
    <source>
        <dbReference type="SAM" id="MobiDB-lite"/>
    </source>
</evidence>
<evidence type="ECO:0000313" key="23">
    <source>
        <dbReference type="Proteomes" id="UP000887569"/>
    </source>
</evidence>
<dbReference type="PANTHER" id="PTHR10680">
    <property type="entry name" value="PEPTIDYL-GLYCINE ALPHA-AMIDATING MONOOXYGENASE"/>
    <property type="match status" value="1"/>
</dbReference>
<dbReference type="PANTHER" id="PTHR10680:SF14">
    <property type="entry name" value="PEPTIDYL-GLYCINE ALPHA-AMIDATING MONOOXYGENASE"/>
    <property type="match status" value="1"/>
</dbReference>
<keyword evidence="8" id="KW-0560">Oxidoreductase</keyword>
<evidence type="ECO:0000256" key="2">
    <source>
        <dbReference type="ARBA" id="ARBA00001947"/>
    </source>
</evidence>
<proteinExistence type="inferred from homology"/>
<keyword evidence="7" id="KW-0677">Repeat</keyword>
<dbReference type="InterPro" id="IPR019405">
    <property type="entry name" value="Lactonase_7-beta_prop"/>
</dbReference>
<name>A0A915CAX9_PARUN</name>
<dbReference type="WBParaSite" id="PgR112_g023_t03">
    <property type="protein sequence ID" value="PgR112_g023_t03"/>
    <property type="gene ID" value="PgR112_g023"/>
</dbReference>
<keyword evidence="13" id="KW-0456">Lyase</keyword>
<dbReference type="Gene3D" id="2.60.120.230">
    <property type="match status" value="1"/>
</dbReference>
<evidence type="ECO:0000259" key="22">
    <source>
        <dbReference type="Pfam" id="PF03712"/>
    </source>
</evidence>
<evidence type="ECO:0000256" key="12">
    <source>
        <dbReference type="ARBA" id="ARBA00023180"/>
    </source>
</evidence>
<dbReference type="InterPro" id="IPR000323">
    <property type="entry name" value="Cu2_ascorb_mOase_N"/>
</dbReference>
<evidence type="ECO:0000256" key="5">
    <source>
        <dbReference type="ARBA" id="ARBA00022723"/>
    </source>
</evidence>
<comment type="catalytic activity">
    <reaction evidence="1">
        <text>a [peptide]-C-terminal (2S)-2-hydroxyglycine = a [peptide]-C-terminal amide + glyoxylate</text>
        <dbReference type="Rhea" id="RHEA:20924"/>
        <dbReference type="Rhea" id="RHEA-COMP:13485"/>
        <dbReference type="Rhea" id="RHEA-COMP:15321"/>
        <dbReference type="ChEBI" id="CHEBI:36655"/>
        <dbReference type="ChEBI" id="CHEBI:137001"/>
        <dbReference type="ChEBI" id="CHEBI:142768"/>
        <dbReference type="EC" id="4.3.2.5"/>
    </reaction>
</comment>
<evidence type="ECO:0000256" key="18">
    <source>
        <dbReference type="PROSITE-ProRule" id="PRU00504"/>
    </source>
</evidence>
<evidence type="ECO:0000256" key="14">
    <source>
        <dbReference type="ARBA" id="ARBA00023268"/>
    </source>
</evidence>
<organism evidence="23 24">
    <name type="scientific">Parascaris univalens</name>
    <name type="common">Nematode worm</name>
    <dbReference type="NCBI Taxonomy" id="6257"/>
    <lineage>
        <taxon>Eukaryota</taxon>
        <taxon>Metazoa</taxon>
        <taxon>Ecdysozoa</taxon>
        <taxon>Nematoda</taxon>
        <taxon>Chromadorea</taxon>
        <taxon>Rhabditida</taxon>
        <taxon>Spirurina</taxon>
        <taxon>Ascaridomorpha</taxon>
        <taxon>Ascaridoidea</taxon>
        <taxon>Ascarididae</taxon>
        <taxon>Parascaris</taxon>
    </lineage>
</organism>
<keyword evidence="16" id="KW-0106">Calcium</keyword>
<feature type="transmembrane region" description="Helical" evidence="20">
    <location>
        <begin position="38"/>
        <end position="61"/>
    </location>
</feature>
<feature type="binding site" evidence="16">
    <location>
        <position position="739"/>
    </location>
    <ligand>
        <name>Ca(2+)</name>
        <dbReference type="ChEBI" id="CHEBI:29108"/>
        <note>structural</note>
    </ligand>
</feature>
<evidence type="ECO:0000256" key="1">
    <source>
        <dbReference type="ARBA" id="ARBA00000686"/>
    </source>
</evidence>
<feature type="binding site" evidence="16">
    <location>
        <position position="244"/>
    </location>
    <ligand>
        <name>Cu(2+)</name>
        <dbReference type="ChEBI" id="CHEBI:29036"/>
        <label>2</label>
        <note>catalytic</note>
    </ligand>
</feature>
<dbReference type="AlphaFoldDB" id="A0A915CAX9"/>
<evidence type="ECO:0000256" key="8">
    <source>
        <dbReference type="ARBA" id="ARBA00023002"/>
    </source>
</evidence>
<feature type="binding site" evidence="16">
    <location>
        <position position="246"/>
    </location>
    <ligand>
        <name>Cu(2+)</name>
        <dbReference type="ChEBI" id="CHEBI:29036"/>
        <label>1</label>
        <note>catalytic</note>
    </ligand>
</feature>
<feature type="binding site" evidence="16">
    <location>
        <position position="112"/>
    </location>
    <ligand>
        <name>Cu(2+)</name>
        <dbReference type="ChEBI" id="CHEBI:29036"/>
        <label>1</label>
        <note>catalytic</note>
    </ligand>
</feature>
<comment type="cofactor">
    <cofactor evidence="16">
        <name>Cu(2+)</name>
        <dbReference type="ChEBI" id="CHEBI:29036"/>
    </cofactor>
    <text evidence="16">Binds 2 Cu(2+) ions per subunit.</text>
</comment>
<feature type="transmembrane region" description="Helical" evidence="20">
    <location>
        <begin position="729"/>
        <end position="747"/>
    </location>
</feature>
<dbReference type="CDD" id="cd14958">
    <property type="entry name" value="NHL_PAL_like"/>
    <property type="match status" value="1"/>
</dbReference>
<keyword evidence="20" id="KW-0472">Membrane</keyword>
<feature type="binding site" evidence="16">
    <location>
        <position position="111"/>
    </location>
    <ligand>
        <name>Cu(2+)</name>
        <dbReference type="ChEBI" id="CHEBI:29036"/>
        <label>1</label>
        <note>catalytic</note>
    </ligand>
</feature>
<dbReference type="Proteomes" id="UP000887569">
    <property type="component" value="Unplaced"/>
</dbReference>
<feature type="binding site" evidence="16">
    <location>
        <position position="316"/>
    </location>
    <ligand>
        <name>Cu(2+)</name>
        <dbReference type="ChEBI" id="CHEBI:29036"/>
        <label>1</label>
        <note>catalytic</note>
    </ligand>
</feature>
<sequence>SQRFRSPHLKASDSLISTLQIPSSQGFRFPHLLNYTSILLMLSSVIVLVLCIARTVLLLSVPRRPQQLRQITIQMNGYAPDIDDDYVAVSMVADPGYIVRFEPFAQADRVHHILLYGCEYPAMNKKFWKGAETCRGGAHILYAWARNAPDLCLPAGVAFGVGHERDSIRYFVLQVHYARPFAGKLLDYSGVTMHVMDDRPQYLAAVLLFVSGTPIPPGYAHFQSNMSCIYRGNTPLHPFAFRTHTHGMGRVVSAFYKHDGKWTMIGKRNPQWPQLFQLITANLTIAPDDLMAATCVFDSSQQTKVVEMGNTGLNEMCNFYMMFYWDATVPDPFPYGAACPIRESADIVSNEYPAEGVSLLPPHPEWEHEAHQSGKPFGYTDGIFATSIGDVKLGQVCGLSFDPYGNLIVFHRATRVWDQSSFDYANTLQDRTAIPQETILLAKPDPSDKSLMFLAKYGQNEFYMPHGIFVDTNNDYFTTDVGSHQVIKWRLSNGKLQKLFALGEQFVPGSDHRHFCMPTAVTVVQDGSIFIADGYCNNRVMKFSKDGQFLTKWGEPYYNGNPAGPPTLGLFSIVHDITTNGDGSLLYVCDRENARVQIFRATGQPVGQITNPVNSTLFSTVFSAHYHDGSVYFIPGEARLDIPLRAFSAHAGSARVQFSFEPLTHKLQRPHVIRASPDGRYIYVADLGDNLGGRLIQLMYERTTDKLAVAKMSSGKHEQAADSFIKPTLIVSIVMASILLVGLVRICRRRFRRIDPKQSVLDRAGFKPLRTDDPDSSEEDSDDDTIITRGKVNHRF</sequence>
<evidence type="ECO:0000256" key="4">
    <source>
        <dbReference type="ARBA" id="ARBA00010263"/>
    </source>
</evidence>
<dbReference type="SUPFAM" id="SSF101898">
    <property type="entry name" value="NHL repeat"/>
    <property type="match status" value="1"/>
</dbReference>
<evidence type="ECO:0000256" key="20">
    <source>
        <dbReference type="SAM" id="Phobius"/>
    </source>
</evidence>
<feature type="disulfide bond" evidence="17">
    <location>
        <begin position="118"/>
        <end position="134"/>
    </location>
</feature>
<feature type="domain" description="Copper type II ascorbate-dependent monooxygenase N-terminal" evidence="21">
    <location>
        <begin position="92"/>
        <end position="180"/>
    </location>
</feature>
<dbReference type="GO" id="GO:0016020">
    <property type="term" value="C:membrane"/>
    <property type="evidence" value="ECO:0007669"/>
    <property type="project" value="InterPro"/>
</dbReference>
<dbReference type="InterPro" id="IPR000720">
    <property type="entry name" value="PHM/PAL"/>
</dbReference>